<proteinExistence type="predicted"/>
<dbReference type="Proteomes" id="UP000542210">
    <property type="component" value="Unassembled WGS sequence"/>
</dbReference>
<organism evidence="1 2">
    <name type="scientific">Sphaerisporangium siamense</name>
    <dbReference type="NCBI Taxonomy" id="795645"/>
    <lineage>
        <taxon>Bacteria</taxon>
        <taxon>Bacillati</taxon>
        <taxon>Actinomycetota</taxon>
        <taxon>Actinomycetes</taxon>
        <taxon>Streptosporangiales</taxon>
        <taxon>Streptosporangiaceae</taxon>
        <taxon>Sphaerisporangium</taxon>
    </lineage>
</organism>
<reference evidence="1 2" key="1">
    <citation type="submission" date="2020-08" db="EMBL/GenBank/DDBJ databases">
        <title>Sequencing the genomes of 1000 actinobacteria strains.</title>
        <authorList>
            <person name="Klenk H.-P."/>
        </authorList>
    </citation>
    <scope>NUCLEOTIDE SEQUENCE [LARGE SCALE GENOMIC DNA]</scope>
    <source>
        <strain evidence="1 2">DSM 45784</strain>
    </source>
</reference>
<evidence type="ECO:0000313" key="2">
    <source>
        <dbReference type="Proteomes" id="UP000542210"/>
    </source>
</evidence>
<comment type="caution">
    <text evidence="1">The sequence shown here is derived from an EMBL/GenBank/DDBJ whole genome shotgun (WGS) entry which is preliminary data.</text>
</comment>
<evidence type="ECO:0000313" key="1">
    <source>
        <dbReference type="EMBL" id="MBB4703954.1"/>
    </source>
</evidence>
<dbReference type="EMBL" id="JACHND010000001">
    <property type="protein sequence ID" value="MBB4703954.1"/>
    <property type="molecule type" value="Genomic_DNA"/>
</dbReference>
<name>A0A7W7DCC8_9ACTN</name>
<accession>A0A7W7DCC8</accession>
<dbReference type="AlphaFoldDB" id="A0A7W7DCC8"/>
<protein>
    <submittedName>
        <fullName evidence="1">Uncharacterized protein</fullName>
    </submittedName>
</protein>
<sequence length="50" mass="5530">MGQRLADRVVASPERRGEVMLHRLSGATEFACRRCGARQSSRWGAVLADD</sequence>
<keyword evidence="2" id="KW-1185">Reference proteome</keyword>
<gene>
    <name evidence="1" type="ORF">BJ982_005498</name>
</gene>